<dbReference type="Proteomes" id="UP000789702">
    <property type="component" value="Unassembled WGS sequence"/>
</dbReference>
<accession>A0ACA9Q525</accession>
<reference evidence="1" key="1">
    <citation type="submission" date="2021-06" db="EMBL/GenBank/DDBJ databases">
        <authorList>
            <person name="Kallberg Y."/>
            <person name="Tangrot J."/>
            <person name="Rosling A."/>
        </authorList>
    </citation>
    <scope>NUCLEOTIDE SEQUENCE</scope>
    <source>
        <strain evidence="1">IL203A</strain>
    </source>
</reference>
<feature type="non-terminal residue" evidence="1">
    <location>
        <position position="101"/>
    </location>
</feature>
<organism evidence="1 2">
    <name type="scientific">Dentiscutata heterogama</name>
    <dbReference type="NCBI Taxonomy" id="1316150"/>
    <lineage>
        <taxon>Eukaryota</taxon>
        <taxon>Fungi</taxon>
        <taxon>Fungi incertae sedis</taxon>
        <taxon>Mucoromycota</taxon>
        <taxon>Glomeromycotina</taxon>
        <taxon>Glomeromycetes</taxon>
        <taxon>Diversisporales</taxon>
        <taxon>Gigasporaceae</taxon>
        <taxon>Dentiscutata</taxon>
    </lineage>
</organism>
<protein>
    <submittedName>
        <fullName evidence="1">10028_t:CDS:1</fullName>
    </submittedName>
</protein>
<gene>
    <name evidence="1" type="ORF">DHETER_LOCUS13866</name>
</gene>
<evidence type="ECO:0000313" key="1">
    <source>
        <dbReference type="EMBL" id="CAG8737967.1"/>
    </source>
</evidence>
<keyword evidence="2" id="KW-1185">Reference proteome</keyword>
<comment type="caution">
    <text evidence="1">The sequence shown here is derived from an EMBL/GenBank/DDBJ whole genome shotgun (WGS) entry which is preliminary data.</text>
</comment>
<dbReference type="EMBL" id="CAJVPU010039831">
    <property type="protein sequence ID" value="CAG8737967.1"/>
    <property type="molecule type" value="Genomic_DNA"/>
</dbReference>
<sequence>MHSYFSRKPSKWILDSFLEECELGTTRAKISLYLKCLEEILKNSMDEQKLKKAQKLLNKYKESFEPRHEAIIGGTGDPQSLLVFKPQFWPHRGHSDPQSST</sequence>
<evidence type="ECO:0000313" key="2">
    <source>
        <dbReference type="Proteomes" id="UP000789702"/>
    </source>
</evidence>
<proteinExistence type="predicted"/>
<name>A0ACA9Q525_9GLOM</name>